<evidence type="ECO:0000256" key="1">
    <source>
        <dbReference type="SAM" id="MobiDB-lite"/>
    </source>
</evidence>
<keyword evidence="3" id="KW-1185">Reference proteome</keyword>
<feature type="region of interest" description="Disordered" evidence="1">
    <location>
        <begin position="252"/>
        <end position="285"/>
    </location>
</feature>
<dbReference type="AlphaFoldDB" id="A0A915CHW2"/>
<evidence type="ECO:0000313" key="4">
    <source>
        <dbReference type="WBParaSite" id="PgR193X_g002_t06"/>
    </source>
</evidence>
<feature type="transmembrane region" description="Helical" evidence="2">
    <location>
        <begin position="27"/>
        <end position="50"/>
    </location>
</feature>
<evidence type="ECO:0000313" key="3">
    <source>
        <dbReference type="Proteomes" id="UP000887569"/>
    </source>
</evidence>
<proteinExistence type="predicted"/>
<reference evidence="4" key="1">
    <citation type="submission" date="2022-11" db="UniProtKB">
        <authorList>
            <consortium name="WormBaseParasite"/>
        </authorList>
    </citation>
    <scope>IDENTIFICATION</scope>
</reference>
<evidence type="ECO:0000256" key="2">
    <source>
        <dbReference type="SAM" id="Phobius"/>
    </source>
</evidence>
<dbReference type="WBParaSite" id="PgR193X_g002_t06">
    <property type="protein sequence ID" value="PgR193X_g002_t06"/>
    <property type="gene ID" value="PgR193X_g002"/>
</dbReference>
<accession>A0A915CHW2</accession>
<feature type="compositionally biased region" description="Low complexity" evidence="1">
    <location>
        <begin position="267"/>
        <end position="285"/>
    </location>
</feature>
<name>A0A915CHW2_PARUN</name>
<dbReference type="Proteomes" id="UP000887569">
    <property type="component" value="Unplaced"/>
</dbReference>
<keyword evidence="2" id="KW-1133">Transmembrane helix</keyword>
<sequence length="397" mass="44071">RFKLEQLAATEMFDYEEQMPCSCKKTVCLITSITIVVLVTVFVVLMSVFIPRRYSPPIQVPPVESQKLITFAFTIASYRGTSTARENKSTIIRRVIEGFNSTEIIFAFELDDGKAIAIRQYNKNNSIAALEWLLQFQFINQNPNQNKMVTVYKEAISKNTHILHSYVFFAALQDDYRNYIDFISDTRNTIGSIASLKNTNNNSNKAMLIAPSEVIDIIHDNDLCVIDMNKIRNEQAIDTIIAYISSRGDQCPLEINRPSSSTGAKLPSEPSESTPSTTLFKPSSTSLRPSFSSFTSLALPSSSSSLVTTETTTAQTAVIGTTSETTTTTAILTHTDTTPNNTHFFPTPFPIPSIAFITTSGAESTTIKTTYSNETHIQPRTNIPLLHQIEEKTNGNN</sequence>
<keyword evidence="2" id="KW-0472">Membrane</keyword>
<keyword evidence="2" id="KW-0812">Transmembrane</keyword>
<protein>
    <submittedName>
        <fullName evidence="4">Uncharacterized protein</fullName>
    </submittedName>
</protein>
<organism evidence="3 4">
    <name type="scientific">Parascaris univalens</name>
    <name type="common">Nematode worm</name>
    <dbReference type="NCBI Taxonomy" id="6257"/>
    <lineage>
        <taxon>Eukaryota</taxon>
        <taxon>Metazoa</taxon>
        <taxon>Ecdysozoa</taxon>
        <taxon>Nematoda</taxon>
        <taxon>Chromadorea</taxon>
        <taxon>Rhabditida</taxon>
        <taxon>Spirurina</taxon>
        <taxon>Ascaridomorpha</taxon>
        <taxon>Ascaridoidea</taxon>
        <taxon>Ascarididae</taxon>
        <taxon>Parascaris</taxon>
    </lineage>
</organism>